<evidence type="ECO:0000313" key="2">
    <source>
        <dbReference type="EMBL" id="KAK1119599.1"/>
    </source>
</evidence>
<dbReference type="AlphaFoldDB" id="A0AA40FIP8"/>
<dbReference type="EMBL" id="JAHYIQ010000035">
    <property type="protein sequence ID" value="KAK1119599.1"/>
    <property type="molecule type" value="Genomic_DNA"/>
</dbReference>
<feature type="region of interest" description="Disordered" evidence="1">
    <location>
        <begin position="63"/>
        <end position="86"/>
    </location>
</feature>
<name>A0AA40FIP8_9HYME</name>
<comment type="caution">
    <text evidence="2">The sequence shown here is derived from an EMBL/GenBank/DDBJ whole genome shotgun (WGS) entry which is preliminary data.</text>
</comment>
<keyword evidence="3" id="KW-1185">Reference proteome</keyword>
<evidence type="ECO:0000256" key="1">
    <source>
        <dbReference type="SAM" id="MobiDB-lite"/>
    </source>
</evidence>
<dbReference type="Proteomes" id="UP001177670">
    <property type="component" value="Unassembled WGS sequence"/>
</dbReference>
<organism evidence="2 3">
    <name type="scientific">Melipona bicolor</name>
    <dbReference type="NCBI Taxonomy" id="60889"/>
    <lineage>
        <taxon>Eukaryota</taxon>
        <taxon>Metazoa</taxon>
        <taxon>Ecdysozoa</taxon>
        <taxon>Arthropoda</taxon>
        <taxon>Hexapoda</taxon>
        <taxon>Insecta</taxon>
        <taxon>Pterygota</taxon>
        <taxon>Neoptera</taxon>
        <taxon>Endopterygota</taxon>
        <taxon>Hymenoptera</taxon>
        <taxon>Apocrita</taxon>
        <taxon>Aculeata</taxon>
        <taxon>Apoidea</taxon>
        <taxon>Anthophila</taxon>
        <taxon>Apidae</taxon>
        <taxon>Melipona</taxon>
    </lineage>
</organism>
<reference evidence="2" key="1">
    <citation type="submission" date="2021-10" db="EMBL/GenBank/DDBJ databases">
        <title>Melipona bicolor Genome sequencing and assembly.</title>
        <authorList>
            <person name="Araujo N.S."/>
            <person name="Arias M.C."/>
        </authorList>
    </citation>
    <scope>NUCLEOTIDE SEQUENCE</scope>
    <source>
        <strain evidence="2">USP_2M_L1-L4_2017</strain>
        <tissue evidence="2">Whole body</tissue>
    </source>
</reference>
<evidence type="ECO:0000313" key="3">
    <source>
        <dbReference type="Proteomes" id="UP001177670"/>
    </source>
</evidence>
<proteinExistence type="predicted"/>
<accession>A0AA40FIP8</accession>
<gene>
    <name evidence="2" type="ORF">K0M31_013022</name>
</gene>
<sequence>MVAAQCIGLNPISTAWVSRMRDAIPTSYGSRTGDIEDLEILESDIDDCDVEGPMTQRISRLPTMTSLRPDDRKIQPLDDNPPVLCR</sequence>
<protein>
    <submittedName>
        <fullName evidence="2">Uncharacterized protein</fullName>
    </submittedName>
</protein>